<dbReference type="EMBL" id="JAPRAY010000013">
    <property type="protein sequence ID" value="MCZ0667922.1"/>
    <property type="molecule type" value="Genomic_DNA"/>
</dbReference>
<evidence type="ECO:0000313" key="2">
    <source>
        <dbReference type="EMBL" id="MDB8739632.1"/>
    </source>
</evidence>
<dbReference type="Proteomes" id="UP001079535">
    <property type="component" value="Unassembled WGS sequence"/>
</dbReference>
<gene>
    <name evidence="1" type="ORF">OZZ17_10250</name>
    <name evidence="2" type="ORF">PNU63_12760</name>
    <name evidence="3" type="ORF">RGLFYP36_00953</name>
</gene>
<dbReference type="RefSeq" id="WP_156734204.1">
    <property type="nucleotide sequence ID" value="NZ_BAABSA010000003.1"/>
</dbReference>
<name>A0A6N3DBR7_MEDGN</name>
<proteinExistence type="predicted"/>
<protein>
    <submittedName>
        <fullName evidence="1">Lactate permease</fullName>
    </submittedName>
    <submittedName>
        <fullName evidence="3">YjcQ protein</fullName>
    </submittedName>
</protein>
<reference evidence="3" key="1">
    <citation type="submission" date="2019-11" db="EMBL/GenBank/DDBJ databases">
        <authorList>
            <person name="Feng L."/>
        </authorList>
    </citation>
    <scope>NUCLEOTIDE SEQUENCE</scope>
    <source>
        <strain evidence="3">RgnavusLFYP36</strain>
    </source>
</reference>
<accession>A0A6N3DBR7</accession>
<dbReference type="Proteomes" id="UP001211731">
    <property type="component" value="Unassembled WGS sequence"/>
</dbReference>
<reference evidence="1" key="2">
    <citation type="submission" date="2022-11" db="EMBL/GenBank/DDBJ databases">
        <title>Temperate bacteriophages infecting mucin-degrading bacterium Ruminococcus gnavus from the human gut.</title>
        <authorList>
            <person name="Buttimer C."/>
        </authorList>
    </citation>
    <scope>NUCLEOTIDE SEQUENCE</scope>
    <source>
        <strain evidence="1">CCUG 49994</strain>
    </source>
</reference>
<evidence type="ECO:0000313" key="1">
    <source>
        <dbReference type="EMBL" id="MCZ0667922.1"/>
    </source>
</evidence>
<sequence>MAKMKLQKIADLSLKNMIITYHDTNRTRFDMDFFTTLFTEETQDHITNALQVLESDGLVDVFIADTIAYMTTLHPSAIRDFEEDTLLKKGYKCIKEIRSLI</sequence>
<dbReference type="EMBL" id="CACRUU010000075">
    <property type="protein sequence ID" value="VYU24589.1"/>
    <property type="molecule type" value="Genomic_DNA"/>
</dbReference>
<evidence type="ECO:0000313" key="3">
    <source>
        <dbReference type="EMBL" id="VYU24589.1"/>
    </source>
</evidence>
<reference evidence="2" key="3">
    <citation type="submission" date="2023-01" db="EMBL/GenBank/DDBJ databases">
        <title>Human gut microbiome strain richness.</title>
        <authorList>
            <person name="Chen-Liaw A."/>
        </authorList>
    </citation>
    <scope>NUCLEOTIDE SEQUENCE</scope>
    <source>
        <strain evidence="2">1001217st1_A9_1001217B_191108</strain>
    </source>
</reference>
<dbReference type="EMBL" id="JAQMLR010000014">
    <property type="protein sequence ID" value="MDB8739632.1"/>
    <property type="molecule type" value="Genomic_DNA"/>
</dbReference>
<dbReference type="AlphaFoldDB" id="A0A6N3DBR7"/>
<organism evidence="3">
    <name type="scientific">Mediterraneibacter gnavus</name>
    <name type="common">Ruminococcus gnavus</name>
    <dbReference type="NCBI Taxonomy" id="33038"/>
    <lineage>
        <taxon>Bacteria</taxon>
        <taxon>Bacillati</taxon>
        <taxon>Bacillota</taxon>
        <taxon>Clostridia</taxon>
        <taxon>Lachnospirales</taxon>
        <taxon>Lachnospiraceae</taxon>
        <taxon>Mediterraneibacter</taxon>
    </lineage>
</organism>